<name>A0A4P9WF85_9FUNG</name>
<keyword evidence="3" id="KW-1185">Reference proteome</keyword>
<proteinExistence type="predicted"/>
<evidence type="ECO:0000313" key="2">
    <source>
        <dbReference type="EMBL" id="RKO90495.1"/>
    </source>
</evidence>
<gene>
    <name evidence="2" type="ORF">BDK51DRAFT_41749</name>
</gene>
<dbReference type="AlphaFoldDB" id="A0A4P9WF85"/>
<accession>A0A4P9WF85</accession>
<dbReference type="Proteomes" id="UP000269721">
    <property type="component" value="Unassembled WGS sequence"/>
</dbReference>
<evidence type="ECO:0000256" key="1">
    <source>
        <dbReference type="SAM" id="MobiDB-lite"/>
    </source>
</evidence>
<sequence>VGLGVGALGDDVASASEGVERAVAEEGGTAAAPDVVDSWQIENRLVLVERLTFVGQVCVLPAKDPRALDAGALARSVEGGGGTRDARAVGTKERLDVGVHEGHAERVEVVGVDVEGGGGDGASGRAAAAVELNDGGVVAGTDERLVLGDDNLLEVDASFDEDQLLRGCALWDGVDAFLDGAEDVMAELHGLADTDGVGLVGSDGLDGGDRVRVQGRNRGRDGRRGEERERGDGDHVPSCGRIEGWGMVVMTTFNNLAGRRKAPVTNSDPLLVISYKIRIVAKNKELSLFVWATLERDSQVTTPIGDRRRVIGDQVGVKALSTLTGQRSLILWRQRYFCADSSPLDKGLLKPSSSGTA</sequence>
<dbReference type="EMBL" id="KZ995527">
    <property type="protein sequence ID" value="RKO90495.1"/>
    <property type="molecule type" value="Genomic_DNA"/>
</dbReference>
<feature type="non-terminal residue" evidence="2">
    <location>
        <position position="1"/>
    </location>
</feature>
<protein>
    <submittedName>
        <fullName evidence="2">Uncharacterized protein</fullName>
    </submittedName>
</protein>
<feature type="compositionally biased region" description="Basic and acidic residues" evidence="1">
    <location>
        <begin position="207"/>
        <end position="235"/>
    </location>
</feature>
<feature type="region of interest" description="Disordered" evidence="1">
    <location>
        <begin position="205"/>
        <end position="236"/>
    </location>
</feature>
<evidence type="ECO:0000313" key="3">
    <source>
        <dbReference type="Proteomes" id="UP000269721"/>
    </source>
</evidence>
<organism evidence="2 3">
    <name type="scientific">Blyttiomyces helicus</name>
    <dbReference type="NCBI Taxonomy" id="388810"/>
    <lineage>
        <taxon>Eukaryota</taxon>
        <taxon>Fungi</taxon>
        <taxon>Fungi incertae sedis</taxon>
        <taxon>Chytridiomycota</taxon>
        <taxon>Chytridiomycota incertae sedis</taxon>
        <taxon>Chytridiomycetes</taxon>
        <taxon>Chytridiomycetes incertae sedis</taxon>
        <taxon>Blyttiomyces</taxon>
    </lineage>
</organism>
<reference evidence="3" key="1">
    <citation type="journal article" date="2018" name="Nat. Microbiol.">
        <title>Leveraging single-cell genomics to expand the fungal tree of life.</title>
        <authorList>
            <person name="Ahrendt S.R."/>
            <person name="Quandt C.A."/>
            <person name="Ciobanu D."/>
            <person name="Clum A."/>
            <person name="Salamov A."/>
            <person name="Andreopoulos B."/>
            <person name="Cheng J.F."/>
            <person name="Woyke T."/>
            <person name="Pelin A."/>
            <person name="Henrissat B."/>
            <person name="Reynolds N.K."/>
            <person name="Benny G.L."/>
            <person name="Smith M.E."/>
            <person name="James T.Y."/>
            <person name="Grigoriev I.V."/>
        </authorList>
    </citation>
    <scope>NUCLEOTIDE SEQUENCE [LARGE SCALE GENOMIC DNA]</scope>
</reference>